<dbReference type="RefSeq" id="WP_377356357.1">
    <property type="nucleotide sequence ID" value="NZ_JBHTCM010000004.1"/>
</dbReference>
<evidence type="ECO:0000313" key="2">
    <source>
        <dbReference type="EMBL" id="MFC7332141.1"/>
    </source>
</evidence>
<evidence type="ECO:0000256" key="1">
    <source>
        <dbReference type="SAM" id="Phobius"/>
    </source>
</evidence>
<feature type="transmembrane region" description="Helical" evidence="1">
    <location>
        <begin position="31"/>
        <end position="49"/>
    </location>
</feature>
<protein>
    <submittedName>
        <fullName evidence="2">Uncharacterized protein</fullName>
    </submittedName>
</protein>
<dbReference type="Proteomes" id="UP001596456">
    <property type="component" value="Unassembled WGS sequence"/>
</dbReference>
<name>A0ABW2KS72_9PROT</name>
<comment type="caution">
    <text evidence="2">The sequence shown here is derived from an EMBL/GenBank/DDBJ whole genome shotgun (WGS) entry which is preliminary data.</text>
</comment>
<gene>
    <name evidence="2" type="ORF">ACFQPS_03130</name>
</gene>
<keyword evidence="1" id="KW-1133">Transmembrane helix</keyword>
<sequence length="66" mass="6940">MRSPMLGLTGALVALFGLFLSAGAADNELFLAGVVCFGIGVLLNLWLILRYERSGSEPETEAAPAE</sequence>
<proteinExistence type="predicted"/>
<dbReference type="EMBL" id="JBHTCM010000004">
    <property type="protein sequence ID" value="MFC7332141.1"/>
    <property type="molecule type" value="Genomic_DNA"/>
</dbReference>
<evidence type="ECO:0000313" key="3">
    <source>
        <dbReference type="Proteomes" id="UP001596456"/>
    </source>
</evidence>
<accession>A0ABW2KS72</accession>
<keyword evidence="1" id="KW-0812">Transmembrane</keyword>
<keyword evidence="3" id="KW-1185">Reference proteome</keyword>
<keyword evidence="1" id="KW-0472">Membrane</keyword>
<reference evidence="3" key="1">
    <citation type="journal article" date="2019" name="Int. J. Syst. Evol. Microbiol.">
        <title>The Global Catalogue of Microorganisms (GCM) 10K type strain sequencing project: providing services to taxonomists for standard genome sequencing and annotation.</title>
        <authorList>
            <consortium name="The Broad Institute Genomics Platform"/>
            <consortium name="The Broad Institute Genome Sequencing Center for Infectious Disease"/>
            <person name="Wu L."/>
            <person name="Ma J."/>
        </authorList>
    </citation>
    <scope>NUCLEOTIDE SEQUENCE [LARGE SCALE GENOMIC DNA]</scope>
    <source>
        <strain evidence="3">CGMCC 1.16275</strain>
    </source>
</reference>
<organism evidence="2 3">
    <name type="scientific">Rhodocista pekingensis</name>
    <dbReference type="NCBI Taxonomy" id="201185"/>
    <lineage>
        <taxon>Bacteria</taxon>
        <taxon>Pseudomonadati</taxon>
        <taxon>Pseudomonadota</taxon>
        <taxon>Alphaproteobacteria</taxon>
        <taxon>Rhodospirillales</taxon>
        <taxon>Azospirillaceae</taxon>
        <taxon>Rhodocista</taxon>
    </lineage>
</organism>